<dbReference type="FunFam" id="3.90.550.10:FF:000046">
    <property type="entry name" value="Mannose-1-phosphate guanylyltransferase (GDP)"/>
    <property type="match status" value="1"/>
</dbReference>
<dbReference type="Proteomes" id="UP000321907">
    <property type="component" value="Unassembled WGS sequence"/>
</dbReference>
<comment type="catalytic activity">
    <reaction evidence="7">
        <text>alpha-D-mannose 1-phosphate + GTP + H(+) = GDP-alpha-D-mannose + diphosphate</text>
        <dbReference type="Rhea" id="RHEA:15229"/>
        <dbReference type="ChEBI" id="CHEBI:15378"/>
        <dbReference type="ChEBI" id="CHEBI:33019"/>
        <dbReference type="ChEBI" id="CHEBI:37565"/>
        <dbReference type="ChEBI" id="CHEBI:57527"/>
        <dbReference type="ChEBI" id="CHEBI:58409"/>
        <dbReference type="EC" id="2.7.7.13"/>
    </reaction>
</comment>
<evidence type="ECO:0000259" key="8">
    <source>
        <dbReference type="Pfam" id="PF00483"/>
    </source>
</evidence>
<organism evidence="9 10">
    <name type="scientific">Neolewinella aurantiaca</name>
    <dbReference type="NCBI Taxonomy" id="2602767"/>
    <lineage>
        <taxon>Bacteria</taxon>
        <taxon>Pseudomonadati</taxon>
        <taxon>Bacteroidota</taxon>
        <taxon>Saprospiria</taxon>
        <taxon>Saprospirales</taxon>
        <taxon>Lewinellaceae</taxon>
        <taxon>Neolewinella</taxon>
    </lineage>
</organism>
<proteinExistence type="inferred from homology"/>
<dbReference type="GO" id="GO:0009298">
    <property type="term" value="P:GDP-mannose biosynthetic process"/>
    <property type="evidence" value="ECO:0007669"/>
    <property type="project" value="TreeGrafter"/>
</dbReference>
<gene>
    <name evidence="9" type="ORF">FUA23_21315</name>
</gene>
<dbReference type="SUPFAM" id="SSF53448">
    <property type="entry name" value="Nucleotide-diphospho-sugar transferases"/>
    <property type="match status" value="1"/>
</dbReference>
<dbReference type="EMBL" id="VOXD01000054">
    <property type="protein sequence ID" value="TXF84255.1"/>
    <property type="molecule type" value="Genomic_DNA"/>
</dbReference>
<dbReference type="SUPFAM" id="SSF159283">
    <property type="entry name" value="Guanosine diphospho-D-mannose pyrophosphorylase/mannose-6-phosphate isomerase linker domain"/>
    <property type="match status" value="1"/>
</dbReference>
<comment type="similarity">
    <text evidence="1">Belongs to the mannose-6-phosphate isomerase type 2 family.</text>
</comment>
<dbReference type="GO" id="GO:0004475">
    <property type="term" value="F:mannose-1-phosphate guanylyltransferase (GTP) activity"/>
    <property type="evidence" value="ECO:0007669"/>
    <property type="project" value="UniProtKB-EC"/>
</dbReference>
<protein>
    <recommendedName>
        <fullName evidence="2">mannose-1-phosphate guanylyltransferase</fullName>
        <ecNumber evidence="2">2.7.7.13</ecNumber>
    </recommendedName>
</protein>
<sequence length="351" mass="38961">MAGGVGSRFWPASREARPKQFLDIMGDGRSLLRMTFERFLKVTTADKIFIVTNGKYQAQVLEHLPELSDNQILCEPSRNNTAPCVAYTAFKLQALDPEANIVIAPSDALIVNETLFADNINKALAYTAETDALVTLGIAPDRPHTGYGYIQFLGESGNDGIYPVKRFTEKPDSETAKSFLQSGDYLWNAGIFVWRAETVLKAYEQYAPEIYALLSQGMTCYNTPEEQAFIDEFYPQTPSISVDYAIMENAKNIYTIPAQFGWSDLGAWGALYQESIKDESGNVINAGKAITEDVHNSYIRGPEGKLIVVGGVDDLLIIDEGDVLVVYPKSREQEIKALRGKAEEMFGEKFV</sequence>
<keyword evidence="5" id="KW-0547">Nucleotide-binding</keyword>
<dbReference type="InterPro" id="IPR049577">
    <property type="entry name" value="GMPP_N"/>
</dbReference>
<dbReference type="CDD" id="cd02509">
    <property type="entry name" value="GDP-M1P_Guanylyltransferase"/>
    <property type="match status" value="1"/>
</dbReference>
<keyword evidence="6" id="KW-0342">GTP-binding</keyword>
<dbReference type="PANTHER" id="PTHR46390:SF1">
    <property type="entry name" value="MANNOSE-1-PHOSPHATE GUANYLYLTRANSFERASE"/>
    <property type="match status" value="1"/>
</dbReference>
<evidence type="ECO:0000256" key="7">
    <source>
        <dbReference type="ARBA" id="ARBA00047343"/>
    </source>
</evidence>
<keyword evidence="4 9" id="KW-0548">Nucleotidyltransferase</keyword>
<dbReference type="InterPro" id="IPR051161">
    <property type="entry name" value="Mannose-6P_isomerase_type2"/>
</dbReference>
<dbReference type="PANTHER" id="PTHR46390">
    <property type="entry name" value="MANNOSE-1-PHOSPHATE GUANYLYLTRANSFERASE"/>
    <property type="match status" value="1"/>
</dbReference>
<name>A0A5C7F282_9BACT</name>
<dbReference type="EC" id="2.7.7.13" evidence="2"/>
<evidence type="ECO:0000256" key="6">
    <source>
        <dbReference type="ARBA" id="ARBA00023134"/>
    </source>
</evidence>
<accession>A0A5C7F282</accession>
<evidence type="ECO:0000256" key="4">
    <source>
        <dbReference type="ARBA" id="ARBA00022695"/>
    </source>
</evidence>
<evidence type="ECO:0000256" key="3">
    <source>
        <dbReference type="ARBA" id="ARBA00022679"/>
    </source>
</evidence>
<feature type="domain" description="Nucleotidyl transferase" evidence="8">
    <location>
        <begin position="1"/>
        <end position="279"/>
    </location>
</feature>
<evidence type="ECO:0000256" key="5">
    <source>
        <dbReference type="ARBA" id="ARBA00022741"/>
    </source>
</evidence>
<dbReference type="InterPro" id="IPR029044">
    <property type="entry name" value="Nucleotide-diphossugar_trans"/>
</dbReference>
<keyword evidence="10" id="KW-1185">Reference proteome</keyword>
<dbReference type="GO" id="GO:0005525">
    <property type="term" value="F:GTP binding"/>
    <property type="evidence" value="ECO:0007669"/>
    <property type="project" value="UniProtKB-KW"/>
</dbReference>
<dbReference type="OrthoDB" id="9806359at2"/>
<dbReference type="Gene3D" id="3.90.550.10">
    <property type="entry name" value="Spore Coat Polysaccharide Biosynthesis Protein SpsA, Chain A"/>
    <property type="match status" value="1"/>
</dbReference>
<dbReference type="AlphaFoldDB" id="A0A5C7F282"/>
<dbReference type="InterPro" id="IPR005835">
    <property type="entry name" value="NTP_transferase_dom"/>
</dbReference>
<evidence type="ECO:0000313" key="9">
    <source>
        <dbReference type="EMBL" id="TXF84255.1"/>
    </source>
</evidence>
<evidence type="ECO:0000256" key="1">
    <source>
        <dbReference type="ARBA" id="ARBA00006115"/>
    </source>
</evidence>
<dbReference type="Pfam" id="PF00483">
    <property type="entry name" value="NTP_transferase"/>
    <property type="match status" value="1"/>
</dbReference>
<evidence type="ECO:0000313" key="10">
    <source>
        <dbReference type="Proteomes" id="UP000321907"/>
    </source>
</evidence>
<comment type="caution">
    <text evidence="9">The sequence shown here is derived from an EMBL/GenBank/DDBJ whole genome shotgun (WGS) entry which is preliminary data.</text>
</comment>
<evidence type="ECO:0000256" key="2">
    <source>
        <dbReference type="ARBA" id="ARBA00012387"/>
    </source>
</evidence>
<reference evidence="9 10" key="1">
    <citation type="submission" date="2019-08" db="EMBL/GenBank/DDBJ databases">
        <title>Lewinella sp. strain SSH13 Genome sequencing and assembly.</title>
        <authorList>
            <person name="Kim I."/>
        </authorList>
    </citation>
    <scope>NUCLEOTIDE SEQUENCE [LARGE SCALE GENOMIC DNA]</scope>
    <source>
        <strain evidence="9 10">SSH13</strain>
    </source>
</reference>
<keyword evidence="3 9" id="KW-0808">Transferase</keyword>